<dbReference type="EC" id="2.4.2.19" evidence="5"/>
<evidence type="ECO:0000259" key="14">
    <source>
        <dbReference type="Pfam" id="PF01729"/>
    </source>
</evidence>
<evidence type="ECO:0000256" key="6">
    <source>
        <dbReference type="ARBA" id="ARBA00022642"/>
    </source>
</evidence>
<dbReference type="KEGG" id="sti:Sthe_2195"/>
<evidence type="ECO:0000256" key="3">
    <source>
        <dbReference type="ARBA" id="ARBA00009400"/>
    </source>
</evidence>
<dbReference type="RefSeq" id="WP_012872665.1">
    <property type="nucleotide sequence ID" value="NC_013523.1"/>
</dbReference>
<feature type="domain" description="Quinolinate phosphoribosyl transferase C-terminal" evidence="14">
    <location>
        <begin position="109"/>
        <end position="277"/>
    </location>
</feature>
<reference evidence="16 17" key="2">
    <citation type="journal article" date="2010" name="Stand. Genomic Sci.">
        <title>Complete genome sequence of Desulfohalobium retbaense type strain (HR(100)).</title>
        <authorList>
            <person name="Spring S."/>
            <person name="Nolan M."/>
            <person name="Lapidus A."/>
            <person name="Glavina Del Rio T."/>
            <person name="Copeland A."/>
            <person name="Tice H."/>
            <person name="Cheng J.F."/>
            <person name="Lucas S."/>
            <person name="Land M."/>
            <person name="Chen F."/>
            <person name="Bruce D."/>
            <person name="Goodwin L."/>
            <person name="Pitluck S."/>
            <person name="Ivanova N."/>
            <person name="Mavromatis K."/>
            <person name="Mikhailova N."/>
            <person name="Pati A."/>
            <person name="Chen A."/>
            <person name="Palaniappan K."/>
            <person name="Hauser L."/>
            <person name="Chang Y.J."/>
            <person name="Jeffries C.D."/>
            <person name="Munk C."/>
            <person name="Kiss H."/>
            <person name="Chain P."/>
            <person name="Han C."/>
            <person name="Brettin T."/>
            <person name="Detter J.C."/>
            <person name="Schuler E."/>
            <person name="Goker M."/>
            <person name="Rohde M."/>
            <person name="Bristow J."/>
            <person name="Eisen J.A."/>
            <person name="Markowitz V."/>
            <person name="Hugenholtz P."/>
            <person name="Kyrpides N.C."/>
            <person name="Klenk H.P."/>
        </authorList>
    </citation>
    <scope>NUCLEOTIDE SEQUENCE [LARGE SCALE GENOMIC DNA]</scope>
    <source>
        <strain evidence="17">ATCC 49802 / DSM 20745 / S 6022</strain>
    </source>
</reference>
<reference evidence="17" key="1">
    <citation type="submission" date="2009-11" db="EMBL/GenBank/DDBJ databases">
        <title>The complete chromosome 1 of Sphaerobacter thermophilus DSM 20745.</title>
        <authorList>
            <person name="Lucas S."/>
            <person name="Copeland A."/>
            <person name="Lapidus A."/>
            <person name="Glavina del Rio T."/>
            <person name="Dalin E."/>
            <person name="Tice H."/>
            <person name="Bruce D."/>
            <person name="Goodwin L."/>
            <person name="Pitluck S."/>
            <person name="Kyrpides N."/>
            <person name="Mavromatis K."/>
            <person name="Ivanova N."/>
            <person name="Mikhailova N."/>
            <person name="LaButti K.M."/>
            <person name="Clum A."/>
            <person name="Sun H.I."/>
            <person name="Brettin T."/>
            <person name="Detter J.C."/>
            <person name="Han C."/>
            <person name="Larimer F."/>
            <person name="Land M."/>
            <person name="Hauser L."/>
            <person name="Markowitz V."/>
            <person name="Cheng J.F."/>
            <person name="Hugenholtz P."/>
            <person name="Woyke T."/>
            <person name="Wu D."/>
            <person name="Steenblock K."/>
            <person name="Schneider S."/>
            <person name="Pukall R."/>
            <person name="Goeker M."/>
            <person name="Klenk H.P."/>
            <person name="Eisen J.A."/>
        </authorList>
    </citation>
    <scope>NUCLEOTIDE SEQUENCE [LARGE SCALE GENOMIC DNA]</scope>
    <source>
        <strain evidence="17">ATCC 49802 / DSM 20745 / S 6022</strain>
    </source>
</reference>
<dbReference type="InterPro" id="IPR027277">
    <property type="entry name" value="NadC/ModD"/>
</dbReference>
<feature type="binding site" evidence="13">
    <location>
        <position position="197"/>
    </location>
    <ligand>
        <name>substrate</name>
    </ligand>
</feature>
<feature type="binding site" evidence="13">
    <location>
        <begin position="241"/>
        <end position="243"/>
    </location>
    <ligand>
        <name>substrate</name>
    </ligand>
</feature>
<dbReference type="GO" id="GO:0004514">
    <property type="term" value="F:nicotinate-nucleotide diphosphorylase (carboxylating) activity"/>
    <property type="evidence" value="ECO:0007669"/>
    <property type="project" value="UniProtKB-EC"/>
</dbReference>
<dbReference type="EMBL" id="CP001823">
    <property type="protein sequence ID" value="ACZ39619.1"/>
    <property type="molecule type" value="Genomic_DNA"/>
</dbReference>
<evidence type="ECO:0000256" key="1">
    <source>
        <dbReference type="ARBA" id="ARBA00003237"/>
    </source>
</evidence>
<dbReference type="AlphaFoldDB" id="D1C6J4"/>
<evidence type="ECO:0000256" key="8">
    <source>
        <dbReference type="ARBA" id="ARBA00022679"/>
    </source>
</evidence>
<dbReference type="HOGENOM" id="CLU_039622_0_1_0"/>
<dbReference type="InterPro" id="IPR004393">
    <property type="entry name" value="NadC"/>
</dbReference>
<dbReference type="InterPro" id="IPR022412">
    <property type="entry name" value="Quinolinate_PRibosylTrfase_N"/>
</dbReference>
<dbReference type="GO" id="GO:0005737">
    <property type="term" value="C:cytoplasm"/>
    <property type="evidence" value="ECO:0007669"/>
    <property type="project" value="TreeGrafter"/>
</dbReference>
<dbReference type="PANTHER" id="PTHR32179">
    <property type="entry name" value="NICOTINATE-NUCLEOTIDE PYROPHOSPHORYLASE [CARBOXYLATING]"/>
    <property type="match status" value="1"/>
</dbReference>
<dbReference type="Pfam" id="PF02749">
    <property type="entry name" value="QRPTase_N"/>
    <property type="match status" value="1"/>
</dbReference>
<comment type="catalytic activity">
    <reaction evidence="10">
        <text>nicotinate beta-D-ribonucleotide + CO2 + diphosphate = quinolinate + 5-phospho-alpha-D-ribose 1-diphosphate + 2 H(+)</text>
        <dbReference type="Rhea" id="RHEA:12733"/>
        <dbReference type="ChEBI" id="CHEBI:15378"/>
        <dbReference type="ChEBI" id="CHEBI:16526"/>
        <dbReference type="ChEBI" id="CHEBI:29959"/>
        <dbReference type="ChEBI" id="CHEBI:33019"/>
        <dbReference type="ChEBI" id="CHEBI:57502"/>
        <dbReference type="ChEBI" id="CHEBI:58017"/>
        <dbReference type="EC" id="2.4.2.19"/>
    </reaction>
</comment>
<dbReference type="NCBIfam" id="TIGR00078">
    <property type="entry name" value="nadC"/>
    <property type="match status" value="1"/>
</dbReference>
<sequence>MQGDYVRRIVQLALAEDLGTGDVTTLATVPEGLQASGYLLAKSPGVLSGLEVAALVFHEVDPAITFEPLAADGDRIAPGQHLARVSGPARGILSAERVALNFLQRLSGVATLTARYVEAVEGTGARIIDTRKTTPGMRLLEKAAVRHGGGHNHRVGLSDGVLIKDNHLAAIGGSDRIARAVAAARAFAPHTLRIEVEVTSLEELDQALAAGADVILLDNMPIPMMAEAVRRTAGRAILEASGGITLETVRQVAETGVDLISSGALTHSAPALDISLEIELQPEKDTP</sequence>
<comment type="function">
    <text evidence="1">Involved in the catabolism of quinolinic acid (QA).</text>
</comment>
<evidence type="ECO:0000256" key="2">
    <source>
        <dbReference type="ARBA" id="ARBA00004893"/>
    </source>
</evidence>
<dbReference type="FunFam" id="3.20.20.70:FF:000030">
    <property type="entry name" value="Nicotinate-nucleotide pyrophosphorylase, carboxylating"/>
    <property type="match status" value="1"/>
</dbReference>
<evidence type="ECO:0000313" key="17">
    <source>
        <dbReference type="Proteomes" id="UP000002027"/>
    </source>
</evidence>
<evidence type="ECO:0000256" key="12">
    <source>
        <dbReference type="PIRNR" id="PIRNR006250"/>
    </source>
</evidence>
<dbReference type="CDD" id="cd01572">
    <property type="entry name" value="QPRTase"/>
    <property type="match status" value="1"/>
</dbReference>
<evidence type="ECO:0000313" key="16">
    <source>
        <dbReference type="EMBL" id="ACZ39619.1"/>
    </source>
</evidence>
<dbReference type="InParanoid" id="D1C6J4"/>
<evidence type="ECO:0000259" key="15">
    <source>
        <dbReference type="Pfam" id="PF02749"/>
    </source>
</evidence>
<dbReference type="InterPro" id="IPR002638">
    <property type="entry name" value="Quinolinate_PRibosylTrfase_C"/>
</dbReference>
<evidence type="ECO:0000256" key="5">
    <source>
        <dbReference type="ARBA" id="ARBA00011944"/>
    </source>
</evidence>
<feature type="binding site" evidence="13">
    <location>
        <begin position="262"/>
        <end position="264"/>
    </location>
    <ligand>
        <name>substrate</name>
    </ligand>
</feature>
<dbReference type="OrthoDB" id="9782546at2"/>
<feature type="binding site" evidence="13">
    <location>
        <position position="164"/>
    </location>
    <ligand>
        <name>substrate</name>
    </ligand>
</feature>
<evidence type="ECO:0000256" key="9">
    <source>
        <dbReference type="ARBA" id="ARBA00033102"/>
    </source>
</evidence>
<name>D1C6J4_SPHTD</name>
<organism evidence="16 17">
    <name type="scientific">Sphaerobacter thermophilus (strain ATCC 49802 / DSM 20745 / KCCM 41009 / NCIMB 13125 / S 6022)</name>
    <dbReference type="NCBI Taxonomy" id="479434"/>
    <lineage>
        <taxon>Bacteria</taxon>
        <taxon>Pseudomonadati</taxon>
        <taxon>Thermomicrobiota</taxon>
        <taxon>Thermomicrobia</taxon>
        <taxon>Sphaerobacterales</taxon>
        <taxon>Sphaerobacterineae</taxon>
        <taxon>Sphaerobacteraceae</taxon>
        <taxon>Sphaerobacter</taxon>
    </lineage>
</organism>
<dbReference type="GO" id="GO:0009435">
    <property type="term" value="P:NAD+ biosynthetic process"/>
    <property type="evidence" value="ECO:0007669"/>
    <property type="project" value="UniProtKB-UniPathway"/>
</dbReference>
<feature type="domain" description="Quinolinate phosphoribosyl transferase N-terminal" evidence="15">
    <location>
        <begin position="22"/>
        <end position="107"/>
    </location>
</feature>
<proteinExistence type="inferred from homology"/>
<dbReference type="InterPro" id="IPR013785">
    <property type="entry name" value="Aldolase_TIM"/>
</dbReference>
<dbReference type="InterPro" id="IPR037128">
    <property type="entry name" value="Quinolinate_PRibosylTase_N_sf"/>
</dbReference>
<protein>
    <recommendedName>
        <fullName evidence="11">Probable nicotinate-nucleotide pyrophosphorylase [carboxylating]</fullName>
        <ecNumber evidence="5">2.4.2.19</ecNumber>
    </recommendedName>
    <alternativeName>
        <fullName evidence="9">Quinolinate phosphoribosyltransferase [decarboxylating]</fullName>
    </alternativeName>
</protein>
<gene>
    <name evidence="16" type="ordered locus">Sthe_2195</name>
</gene>
<dbReference type="STRING" id="479434.Sthe_2195"/>
<feature type="binding site" evidence="13">
    <location>
        <begin position="130"/>
        <end position="132"/>
    </location>
    <ligand>
        <name>substrate</name>
    </ligand>
</feature>
<comment type="pathway">
    <text evidence="2">Cofactor biosynthesis; NAD(+) biosynthesis; nicotinate D-ribonucleotide from quinolinate: step 1/1.</text>
</comment>
<evidence type="ECO:0000256" key="4">
    <source>
        <dbReference type="ARBA" id="ARBA00011218"/>
    </source>
</evidence>
<dbReference type="PANTHER" id="PTHR32179:SF3">
    <property type="entry name" value="NICOTINATE-NUCLEOTIDE PYROPHOSPHORYLASE [CARBOXYLATING]"/>
    <property type="match status" value="1"/>
</dbReference>
<evidence type="ECO:0000256" key="7">
    <source>
        <dbReference type="ARBA" id="ARBA00022676"/>
    </source>
</evidence>
<evidence type="ECO:0000256" key="10">
    <source>
        <dbReference type="ARBA" id="ARBA00047445"/>
    </source>
</evidence>
<dbReference type="eggNOG" id="COG0157">
    <property type="taxonomic scope" value="Bacteria"/>
</dbReference>
<keyword evidence="8 12" id="KW-0808">Transferase</keyword>
<dbReference type="InterPro" id="IPR036068">
    <property type="entry name" value="Nicotinate_pribotase-like_C"/>
</dbReference>
<dbReference type="Gene3D" id="3.90.1170.20">
    <property type="entry name" value="Quinolinate phosphoribosyl transferase, N-terminal domain"/>
    <property type="match status" value="1"/>
</dbReference>
<keyword evidence="17" id="KW-1185">Reference proteome</keyword>
<dbReference type="Gene3D" id="3.20.20.70">
    <property type="entry name" value="Aldolase class I"/>
    <property type="match status" value="1"/>
</dbReference>
<dbReference type="UniPathway" id="UPA00253">
    <property type="reaction ID" value="UER00331"/>
</dbReference>
<evidence type="ECO:0000256" key="11">
    <source>
        <dbReference type="ARBA" id="ARBA00069173"/>
    </source>
</evidence>
<feature type="binding site" evidence="13">
    <location>
        <position position="218"/>
    </location>
    <ligand>
        <name>substrate</name>
    </ligand>
</feature>
<keyword evidence="6" id="KW-0662">Pyridine nucleotide biosynthesis</keyword>
<dbReference type="FunFam" id="3.90.1170.20:FF:000001">
    <property type="entry name" value="Nicotinate-nucleotide diphosphorylase (Carboxylating)"/>
    <property type="match status" value="1"/>
</dbReference>
<accession>D1C6J4</accession>
<dbReference type="Pfam" id="PF01729">
    <property type="entry name" value="QRPTase_C"/>
    <property type="match status" value="1"/>
</dbReference>
<comment type="subunit">
    <text evidence="4">Hexamer formed by 3 homodimers.</text>
</comment>
<feature type="binding site" evidence="13">
    <location>
        <position position="154"/>
    </location>
    <ligand>
        <name>substrate</name>
    </ligand>
</feature>
<dbReference type="PIRSF" id="PIRSF006250">
    <property type="entry name" value="NadC_ModD"/>
    <property type="match status" value="1"/>
</dbReference>
<dbReference type="SUPFAM" id="SSF54675">
    <property type="entry name" value="Nicotinate/Quinolinate PRTase N-terminal domain-like"/>
    <property type="match status" value="1"/>
</dbReference>
<dbReference type="GO" id="GO:0034213">
    <property type="term" value="P:quinolinate catabolic process"/>
    <property type="evidence" value="ECO:0007669"/>
    <property type="project" value="TreeGrafter"/>
</dbReference>
<comment type="similarity">
    <text evidence="3 12">Belongs to the NadC/ModD family.</text>
</comment>
<keyword evidence="7 12" id="KW-0328">Glycosyltransferase</keyword>
<dbReference type="FunCoup" id="D1C6J4">
    <property type="interactions" value="368"/>
</dbReference>
<evidence type="ECO:0000256" key="13">
    <source>
        <dbReference type="PIRSR" id="PIRSR006250-1"/>
    </source>
</evidence>
<feature type="binding site" evidence="13">
    <location>
        <position position="97"/>
    </location>
    <ligand>
        <name>substrate</name>
    </ligand>
</feature>
<dbReference type="Proteomes" id="UP000002027">
    <property type="component" value="Chromosome 1"/>
</dbReference>
<dbReference type="SUPFAM" id="SSF51690">
    <property type="entry name" value="Nicotinate/Quinolinate PRTase C-terminal domain-like"/>
    <property type="match status" value="1"/>
</dbReference>